<accession>A0A0A6P2T9</accession>
<dbReference type="AlphaFoldDB" id="A0A0A6P2T9"/>
<sequence length="173" mass="19673">MPKFSKTTLKILYQAGWFEKRKVNISEFIQVLHEEDFSLPKKVAQFLKSFGKLKIKQPGGDYFHFDVIEATLSVDTDWVKEDYSERVGEKLCIIGEAFNGYMTLCMSPQGEVYAGFDDTLVYVGSSGYDAIEALSLGYELAKVPELSPELITQFKDSIDEYDTSKRNSSIFKN</sequence>
<dbReference type="InterPro" id="IPR025850">
    <property type="entry name" value="SUKH-3"/>
</dbReference>
<evidence type="ECO:0000313" key="2">
    <source>
        <dbReference type="Proteomes" id="UP000030428"/>
    </source>
</evidence>
<dbReference type="Proteomes" id="UP000030428">
    <property type="component" value="Unassembled WGS sequence"/>
</dbReference>
<evidence type="ECO:0008006" key="3">
    <source>
        <dbReference type="Google" id="ProtNLM"/>
    </source>
</evidence>
<evidence type="ECO:0000313" key="1">
    <source>
        <dbReference type="EMBL" id="KHD05190.1"/>
    </source>
</evidence>
<proteinExistence type="predicted"/>
<keyword evidence="2" id="KW-1185">Reference proteome</keyword>
<dbReference type="EMBL" id="JSZA02000161">
    <property type="protein sequence ID" value="KHD05190.1"/>
    <property type="molecule type" value="Genomic_DNA"/>
</dbReference>
<reference evidence="1 2" key="1">
    <citation type="journal article" date="2016" name="Front. Microbiol.">
        <title>Single-Cell (Meta-)Genomics of a Dimorphic Candidatus Thiomargarita nelsonii Reveals Genomic Plasticity.</title>
        <authorList>
            <person name="Flood B.E."/>
            <person name="Fliss P."/>
            <person name="Jones D.S."/>
            <person name="Dick G.J."/>
            <person name="Jain S."/>
            <person name="Kaster A.K."/>
            <person name="Winkel M."/>
            <person name="Mussmann M."/>
            <person name="Bailey J."/>
        </authorList>
    </citation>
    <scope>NUCLEOTIDE SEQUENCE [LARGE SCALE GENOMIC DNA]</scope>
    <source>
        <strain evidence="1">Hydrate Ridge</strain>
    </source>
</reference>
<dbReference type="Pfam" id="PF14433">
    <property type="entry name" value="SUKH-3"/>
    <property type="match status" value="1"/>
</dbReference>
<gene>
    <name evidence="1" type="ORF">PN36_26880</name>
</gene>
<comment type="caution">
    <text evidence="1">The sequence shown here is derived from an EMBL/GenBank/DDBJ whole genome shotgun (WGS) entry which is preliminary data.</text>
</comment>
<name>A0A0A6P2T9_9GAMM</name>
<organism evidence="1 2">
    <name type="scientific">Candidatus Thiomargarita nelsonii</name>
    <dbReference type="NCBI Taxonomy" id="1003181"/>
    <lineage>
        <taxon>Bacteria</taxon>
        <taxon>Pseudomonadati</taxon>
        <taxon>Pseudomonadota</taxon>
        <taxon>Gammaproteobacteria</taxon>
        <taxon>Thiotrichales</taxon>
        <taxon>Thiotrichaceae</taxon>
        <taxon>Thiomargarita</taxon>
    </lineage>
</organism>
<protein>
    <recommendedName>
        <fullName evidence="3">SUKH-3 immunity protein</fullName>
    </recommendedName>
</protein>